<proteinExistence type="predicted"/>
<protein>
    <submittedName>
        <fullName evidence="3">Factor VIII intron 22 protein-like</fullName>
    </submittedName>
</protein>
<organism evidence="3">
    <name type="scientific">Diabrotica virgifera virgifera</name>
    <name type="common">western corn rootworm</name>
    <dbReference type="NCBI Taxonomy" id="50390"/>
    <lineage>
        <taxon>Eukaryota</taxon>
        <taxon>Metazoa</taxon>
        <taxon>Ecdysozoa</taxon>
        <taxon>Arthropoda</taxon>
        <taxon>Hexapoda</taxon>
        <taxon>Insecta</taxon>
        <taxon>Pterygota</taxon>
        <taxon>Neoptera</taxon>
        <taxon>Endopterygota</taxon>
        <taxon>Coleoptera</taxon>
        <taxon>Polyphaga</taxon>
        <taxon>Cucujiformia</taxon>
        <taxon>Chrysomeloidea</taxon>
        <taxon>Chrysomelidae</taxon>
        <taxon>Galerucinae</taxon>
        <taxon>Diabroticina</taxon>
        <taxon>Diabroticites</taxon>
        <taxon>Diabrotica</taxon>
    </lineage>
</organism>
<dbReference type="EnsemblMetazoa" id="XM_028276070.2">
    <property type="protein sequence ID" value="XP_028131871.1"/>
    <property type="gene ID" value="LOC114327448"/>
</dbReference>
<evidence type="ECO:0000313" key="2">
    <source>
        <dbReference type="Proteomes" id="UP001652700"/>
    </source>
</evidence>
<dbReference type="GeneID" id="114327448"/>
<dbReference type="InParanoid" id="A0A6P7F8L8"/>
<dbReference type="OrthoDB" id="10249246at2759"/>
<dbReference type="RefSeq" id="XP_028131871.1">
    <property type="nucleotide sequence ID" value="XM_028276070.1"/>
</dbReference>
<sequence>MDSEYVDNDLLDKYMTISNKLKKRFLKKPNVAEACESFSSLAKQCESLELPVYAGLCWIAAARCEGSLLNNTGETSCLIHSARQLMKAEEIDKEICCETVYGEYLQAGLSSCAHAASRLSKNCILPLCLDLEIIDFLKRINKPEYIESFAEDAVELSVEHCGSRIYALELMASHFIKTGDYLAALETFFEISKLLEKCVSNGFRSEILLKCEINSVFLLLILRPNPQKLAPHLTRILEKYTWGDTNDESLKACRMTSEIFYLLCSLVTICQSLDTSSLVDLESDFWKVLSKEQKELLRILLRIYEV</sequence>
<dbReference type="PANTHER" id="PTHR16797:SF4">
    <property type="entry name" value="40-KDA HUNTINGTIN-ASSOCIATED PROTEIN"/>
    <property type="match status" value="1"/>
</dbReference>
<dbReference type="GO" id="GO:0099518">
    <property type="term" value="P:vesicle cytoskeletal trafficking"/>
    <property type="evidence" value="ECO:0007669"/>
    <property type="project" value="TreeGrafter"/>
</dbReference>
<accession>A0A6P7F8L8</accession>
<dbReference type="FunCoup" id="A0A6P7F8L8">
    <property type="interactions" value="127"/>
</dbReference>
<evidence type="ECO:0000313" key="3">
    <source>
        <dbReference type="RefSeq" id="XP_028131871.1"/>
    </source>
</evidence>
<dbReference type="AlphaFoldDB" id="A0A6P7F8L8"/>
<name>A0A6P7F8L8_DIAVI</name>
<dbReference type="GO" id="GO:0005769">
    <property type="term" value="C:early endosome"/>
    <property type="evidence" value="ECO:0007669"/>
    <property type="project" value="TreeGrafter"/>
</dbReference>
<dbReference type="PANTHER" id="PTHR16797">
    <property type="entry name" value="FACTOR VIII-ASSOCIATED GENE 1"/>
    <property type="match status" value="1"/>
</dbReference>
<dbReference type="Proteomes" id="UP001652700">
    <property type="component" value="Unplaced"/>
</dbReference>
<dbReference type="InterPro" id="IPR039494">
    <property type="entry name" value="F8A"/>
</dbReference>
<evidence type="ECO:0000313" key="1">
    <source>
        <dbReference type="EnsemblMetazoa" id="XP_028131871.1"/>
    </source>
</evidence>
<reference evidence="3" key="1">
    <citation type="submission" date="2025-04" db="UniProtKB">
        <authorList>
            <consortium name="RefSeq"/>
        </authorList>
    </citation>
    <scope>IDENTIFICATION</scope>
    <source>
        <tissue evidence="3">Whole insect</tissue>
    </source>
</reference>
<reference evidence="1" key="2">
    <citation type="submission" date="2025-05" db="UniProtKB">
        <authorList>
            <consortium name="EnsemblMetazoa"/>
        </authorList>
    </citation>
    <scope>IDENTIFICATION</scope>
</reference>
<keyword evidence="2" id="KW-1185">Reference proteome</keyword>
<gene>
    <name evidence="3" type="primary">LOC114327448</name>
</gene>
<dbReference type="KEGG" id="dvv:114327448"/>